<evidence type="ECO:0000256" key="2">
    <source>
        <dbReference type="HAMAP-Rule" id="MF_00984"/>
    </source>
</evidence>
<keyword evidence="2" id="KW-0235">DNA replication</keyword>
<dbReference type="PANTHER" id="PTHR10302">
    <property type="entry name" value="SINGLE-STRANDED DNA-BINDING PROTEIN"/>
    <property type="match status" value="1"/>
</dbReference>
<dbReference type="CDD" id="cd04496">
    <property type="entry name" value="SSB_OBF"/>
    <property type="match status" value="1"/>
</dbReference>
<comment type="function">
    <text evidence="2">Plays an important role in DNA replication, recombination and repair. Binds to ssDNA and to an array of partner proteins to recruit them to their sites of action during DNA metabolism.</text>
</comment>
<gene>
    <name evidence="5" type="primary">ssb</name>
    <name evidence="5" type="ORF">KHX13_03050</name>
</gene>
<evidence type="ECO:0000256" key="3">
    <source>
        <dbReference type="PIRNR" id="PIRNR002070"/>
    </source>
</evidence>
<comment type="subunit">
    <text evidence="2">Homotetramer.</text>
</comment>
<dbReference type="PIRSF" id="PIRSF002070">
    <property type="entry name" value="SSB"/>
    <property type="match status" value="1"/>
</dbReference>
<evidence type="ECO:0000313" key="5">
    <source>
        <dbReference type="EMBL" id="MBS5519301.1"/>
    </source>
</evidence>
<organism evidence="5 6">
    <name type="scientific">Acidaminococcus intestini</name>
    <dbReference type="NCBI Taxonomy" id="187327"/>
    <lineage>
        <taxon>Bacteria</taxon>
        <taxon>Bacillati</taxon>
        <taxon>Bacillota</taxon>
        <taxon>Negativicutes</taxon>
        <taxon>Acidaminococcales</taxon>
        <taxon>Acidaminococcaceae</taxon>
        <taxon>Acidaminococcus</taxon>
    </lineage>
</organism>
<dbReference type="Proteomes" id="UP000754226">
    <property type="component" value="Unassembled WGS sequence"/>
</dbReference>
<protein>
    <recommendedName>
        <fullName evidence="2 3">Single-stranded DNA-binding protein</fullName>
        <shortName evidence="2">SSB</shortName>
    </recommendedName>
</protein>
<dbReference type="InterPro" id="IPR012340">
    <property type="entry name" value="NA-bd_OB-fold"/>
</dbReference>
<dbReference type="GO" id="GO:0006260">
    <property type="term" value="P:DNA replication"/>
    <property type="evidence" value="ECO:0007669"/>
    <property type="project" value="UniProtKB-UniRule"/>
</dbReference>
<dbReference type="GO" id="GO:0006310">
    <property type="term" value="P:DNA recombination"/>
    <property type="evidence" value="ECO:0007669"/>
    <property type="project" value="UniProtKB-UniRule"/>
</dbReference>
<dbReference type="Pfam" id="PF00436">
    <property type="entry name" value="SSB"/>
    <property type="match status" value="1"/>
</dbReference>
<comment type="caution">
    <text evidence="5">The sequence shown here is derived from an EMBL/GenBank/DDBJ whole genome shotgun (WGS) entry which is preliminary data.</text>
</comment>
<comment type="caution">
    <text evidence="2">Lacks conserved residue(s) required for the propagation of feature annotation.</text>
</comment>
<keyword evidence="2" id="KW-0234">DNA repair</keyword>
<dbReference type="GO" id="GO:0009295">
    <property type="term" value="C:nucleoid"/>
    <property type="evidence" value="ECO:0007669"/>
    <property type="project" value="TreeGrafter"/>
</dbReference>
<dbReference type="AlphaFoldDB" id="A0A943EFR2"/>
<feature type="compositionally biased region" description="Low complexity" evidence="4">
    <location>
        <begin position="107"/>
        <end position="123"/>
    </location>
</feature>
<dbReference type="Gene3D" id="2.40.50.140">
    <property type="entry name" value="Nucleic acid-binding proteins"/>
    <property type="match status" value="1"/>
</dbReference>
<dbReference type="GO" id="GO:0006281">
    <property type="term" value="P:DNA repair"/>
    <property type="evidence" value="ECO:0007669"/>
    <property type="project" value="UniProtKB-UniRule"/>
</dbReference>
<dbReference type="EMBL" id="JAGZCZ010000003">
    <property type="protein sequence ID" value="MBS5519301.1"/>
    <property type="molecule type" value="Genomic_DNA"/>
</dbReference>
<dbReference type="InterPro" id="IPR000424">
    <property type="entry name" value="Primosome_PriB/ssb"/>
</dbReference>
<dbReference type="HAMAP" id="MF_00984">
    <property type="entry name" value="SSB"/>
    <property type="match status" value="1"/>
</dbReference>
<dbReference type="NCBIfam" id="TIGR00621">
    <property type="entry name" value="ssb"/>
    <property type="match status" value="1"/>
</dbReference>
<keyword evidence="1 2" id="KW-0238">DNA-binding</keyword>
<proteinExistence type="inferred from homology"/>
<feature type="short sequence motif" description="Important for interaction with partner proteins" evidence="2">
    <location>
        <begin position="141"/>
        <end position="146"/>
    </location>
</feature>
<evidence type="ECO:0000256" key="1">
    <source>
        <dbReference type="ARBA" id="ARBA00023125"/>
    </source>
</evidence>
<name>A0A943EFR2_9FIRM</name>
<sequence>MNRIFLLGRLVRDPEVRVTPTERTVCTFTLAVDRPFTAKNGQREADFINIVTWNKTAELCGNSLLKGQRALVEGRLQIRSYDDKDGNRHWITEVIADRIEFIERKGSGSSAPSSQGSTPSPSGNAQNQGGMESFGSPMGFDEEIPF</sequence>
<dbReference type="PANTHER" id="PTHR10302:SF27">
    <property type="entry name" value="SINGLE-STRANDED DNA-BINDING PROTEIN"/>
    <property type="match status" value="1"/>
</dbReference>
<evidence type="ECO:0000256" key="4">
    <source>
        <dbReference type="SAM" id="MobiDB-lite"/>
    </source>
</evidence>
<feature type="region of interest" description="Disordered" evidence="4">
    <location>
        <begin position="105"/>
        <end position="146"/>
    </location>
</feature>
<dbReference type="GO" id="GO:0003697">
    <property type="term" value="F:single-stranded DNA binding"/>
    <property type="evidence" value="ECO:0007669"/>
    <property type="project" value="UniProtKB-UniRule"/>
</dbReference>
<evidence type="ECO:0000313" key="6">
    <source>
        <dbReference type="Proteomes" id="UP000754226"/>
    </source>
</evidence>
<keyword evidence="2" id="KW-0233">DNA recombination</keyword>
<accession>A0A943EFR2</accession>
<dbReference type="InterPro" id="IPR011344">
    <property type="entry name" value="ssDNA-bd"/>
</dbReference>
<dbReference type="SUPFAM" id="SSF50249">
    <property type="entry name" value="Nucleic acid-binding proteins"/>
    <property type="match status" value="1"/>
</dbReference>
<dbReference type="PROSITE" id="PS50935">
    <property type="entry name" value="SSB"/>
    <property type="match status" value="1"/>
</dbReference>
<reference evidence="5" key="1">
    <citation type="submission" date="2021-02" db="EMBL/GenBank/DDBJ databases">
        <title>Infant gut strain persistence is associated with maternal origin, phylogeny, and functional potential including surface adhesion and iron acquisition.</title>
        <authorList>
            <person name="Lou Y.C."/>
        </authorList>
    </citation>
    <scope>NUCLEOTIDE SEQUENCE</scope>
    <source>
        <strain evidence="5">L3_106_000M1_dasL3_106_000M1_concoct_15</strain>
    </source>
</reference>
<keyword evidence="2" id="KW-0227">DNA damage</keyword>